<sequence>MKGAGGGGESKLAASGRDICSFSSKSTPYNNLPKEPIFTVNIKLEIYTSYLTYVQVYSFPQSPPEFKLQPPLPTPTLLST</sequence>
<proteinExistence type="predicted"/>
<organism evidence="1 2">
    <name type="scientific">Penicillium nordicum</name>
    <dbReference type="NCBI Taxonomy" id="229535"/>
    <lineage>
        <taxon>Eukaryota</taxon>
        <taxon>Fungi</taxon>
        <taxon>Dikarya</taxon>
        <taxon>Ascomycota</taxon>
        <taxon>Pezizomycotina</taxon>
        <taxon>Eurotiomycetes</taxon>
        <taxon>Eurotiomycetidae</taxon>
        <taxon>Eurotiales</taxon>
        <taxon>Aspergillaceae</taxon>
        <taxon>Penicillium</taxon>
    </lineage>
</organism>
<dbReference type="Proteomes" id="UP000037696">
    <property type="component" value="Unassembled WGS sequence"/>
</dbReference>
<comment type="caution">
    <text evidence="1">The sequence shown here is derived from an EMBL/GenBank/DDBJ whole genome shotgun (WGS) entry which is preliminary data.</text>
</comment>
<dbReference type="EMBL" id="LHQQ01000308">
    <property type="protein sequence ID" value="KOS37589.1"/>
    <property type="molecule type" value="Genomic_DNA"/>
</dbReference>
<keyword evidence="2" id="KW-1185">Reference proteome</keyword>
<accession>A0A0M9WAK5</accession>
<dbReference type="AlphaFoldDB" id="A0A0M9WAK5"/>
<protein>
    <submittedName>
        <fullName evidence="1">Uncharacterized protein</fullName>
    </submittedName>
</protein>
<evidence type="ECO:0000313" key="1">
    <source>
        <dbReference type="EMBL" id="KOS37589.1"/>
    </source>
</evidence>
<reference evidence="1 2" key="1">
    <citation type="submission" date="2015-08" db="EMBL/GenBank/DDBJ databases">
        <title>Genome sequencing of Penicillium nordicum.</title>
        <authorList>
            <person name="Nguyen H.D."/>
            <person name="Seifert K.A."/>
        </authorList>
    </citation>
    <scope>NUCLEOTIDE SEQUENCE [LARGE SCALE GENOMIC DNA]</scope>
    <source>
        <strain evidence="1 2">DAOMC 185683</strain>
    </source>
</reference>
<evidence type="ECO:0000313" key="2">
    <source>
        <dbReference type="Proteomes" id="UP000037696"/>
    </source>
</evidence>
<name>A0A0M9WAK5_9EURO</name>
<gene>
    <name evidence="1" type="ORF">ACN38_g11608</name>
</gene>